<feature type="transmembrane region" description="Helical" evidence="1">
    <location>
        <begin position="63"/>
        <end position="83"/>
    </location>
</feature>
<sequence length="88" mass="9382">ILAALFTGVLDLTALLGVTMILFGTFYPQLGGHIVMMILAVAIAHMVSVVMKRRPPEERTYAPHLVATLLILGVLSFGILAIGRPIVG</sequence>
<organism evidence="2">
    <name type="scientific">marine metagenome</name>
    <dbReference type="NCBI Taxonomy" id="408172"/>
    <lineage>
        <taxon>unclassified sequences</taxon>
        <taxon>metagenomes</taxon>
        <taxon>ecological metagenomes</taxon>
    </lineage>
</organism>
<name>A0A382TPK1_9ZZZZ</name>
<dbReference type="EMBL" id="UINC01138009">
    <property type="protein sequence ID" value="SVD23695.1"/>
    <property type="molecule type" value="Genomic_DNA"/>
</dbReference>
<protein>
    <submittedName>
        <fullName evidence="2">Uncharacterized protein</fullName>
    </submittedName>
</protein>
<keyword evidence="1" id="KW-0472">Membrane</keyword>
<feature type="non-terminal residue" evidence="2">
    <location>
        <position position="1"/>
    </location>
</feature>
<feature type="transmembrane region" description="Helical" evidence="1">
    <location>
        <begin position="33"/>
        <end position="51"/>
    </location>
</feature>
<proteinExistence type="predicted"/>
<keyword evidence="1" id="KW-0812">Transmembrane</keyword>
<accession>A0A382TPK1</accession>
<feature type="transmembrane region" description="Helical" evidence="1">
    <location>
        <begin position="5"/>
        <end position="27"/>
    </location>
</feature>
<keyword evidence="1" id="KW-1133">Transmembrane helix</keyword>
<dbReference type="AlphaFoldDB" id="A0A382TPK1"/>
<gene>
    <name evidence="2" type="ORF">METZ01_LOCUS376549</name>
</gene>
<evidence type="ECO:0000256" key="1">
    <source>
        <dbReference type="SAM" id="Phobius"/>
    </source>
</evidence>
<evidence type="ECO:0000313" key="2">
    <source>
        <dbReference type="EMBL" id="SVD23695.1"/>
    </source>
</evidence>
<reference evidence="2" key="1">
    <citation type="submission" date="2018-05" db="EMBL/GenBank/DDBJ databases">
        <authorList>
            <person name="Lanie J.A."/>
            <person name="Ng W.-L."/>
            <person name="Kazmierczak K.M."/>
            <person name="Andrzejewski T.M."/>
            <person name="Davidsen T.M."/>
            <person name="Wayne K.J."/>
            <person name="Tettelin H."/>
            <person name="Glass J.I."/>
            <person name="Rusch D."/>
            <person name="Podicherti R."/>
            <person name="Tsui H.-C.T."/>
            <person name="Winkler M.E."/>
        </authorList>
    </citation>
    <scope>NUCLEOTIDE SEQUENCE</scope>
</reference>